<accession>A0A934SYC0</accession>
<reference evidence="1" key="1">
    <citation type="submission" date="2021-01" db="EMBL/GenBank/DDBJ databases">
        <title>Genome sequence of strain Noviherbaspirillum sp. DKR-6.</title>
        <authorList>
            <person name="Chaudhary D.K."/>
        </authorList>
    </citation>
    <scope>NUCLEOTIDE SEQUENCE</scope>
    <source>
        <strain evidence="1">DKR-6</strain>
    </source>
</reference>
<dbReference type="Proteomes" id="UP000622890">
    <property type="component" value="Unassembled WGS sequence"/>
</dbReference>
<sequence>MSGRHLPRYDGEAVSGAQLYPQSFSGASRPHSVAQRQPMAYSAYVIADASRMAILDSFPPKFGDVICHHVTERFGLSAGDRQLPPPAEILIVGYACDASLEALVVTVDGNMRRPDGGTYHITLSLERALGRKPVDANRVIATVGWNPVTVLRVDAVPSIC</sequence>
<protein>
    <submittedName>
        <fullName evidence="1">Uncharacterized protein</fullName>
    </submittedName>
</protein>
<gene>
    <name evidence="1" type="ORF">JJB74_10005</name>
</gene>
<dbReference type="RefSeq" id="WP_200591706.1">
    <property type="nucleotide sequence ID" value="NZ_JAEPBG010000003.1"/>
</dbReference>
<evidence type="ECO:0000313" key="1">
    <source>
        <dbReference type="EMBL" id="MBK4734939.1"/>
    </source>
</evidence>
<organism evidence="1 2">
    <name type="scientific">Noviherbaspirillum pedocola</name>
    <dbReference type="NCBI Taxonomy" id="2801341"/>
    <lineage>
        <taxon>Bacteria</taxon>
        <taxon>Pseudomonadati</taxon>
        <taxon>Pseudomonadota</taxon>
        <taxon>Betaproteobacteria</taxon>
        <taxon>Burkholderiales</taxon>
        <taxon>Oxalobacteraceae</taxon>
        <taxon>Noviherbaspirillum</taxon>
    </lineage>
</organism>
<dbReference type="EMBL" id="JAEPBG010000003">
    <property type="protein sequence ID" value="MBK4734939.1"/>
    <property type="molecule type" value="Genomic_DNA"/>
</dbReference>
<evidence type="ECO:0000313" key="2">
    <source>
        <dbReference type="Proteomes" id="UP000622890"/>
    </source>
</evidence>
<comment type="caution">
    <text evidence="1">The sequence shown here is derived from an EMBL/GenBank/DDBJ whole genome shotgun (WGS) entry which is preliminary data.</text>
</comment>
<keyword evidence="2" id="KW-1185">Reference proteome</keyword>
<name>A0A934SYC0_9BURK</name>
<dbReference type="AlphaFoldDB" id="A0A934SYC0"/>
<proteinExistence type="predicted"/>